<dbReference type="Proteomes" id="UP000515156">
    <property type="component" value="Chromosome 12"/>
</dbReference>
<keyword evidence="1" id="KW-0472">Membrane</keyword>
<keyword evidence="1" id="KW-0812">Transmembrane</keyword>
<dbReference type="OrthoDB" id="9946655at2759"/>
<dbReference type="AlphaFoldDB" id="A0A6P7ZVB1"/>
<evidence type="ECO:0000313" key="3">
    <source>
        <dbReference type="RefSeq" id="XP_030077569.1"/>
    </source>
</evidence>
<name>A0A6P7ZVB1_9AMPH</name>
<feature type="transmembrane region" description="Helical" evidence="1">
    <location>
        <begin position="15"/>
        <end position="37"/>
    </location>
</feature>
<dbReference type="InParanoid" id="A0A6P7ZVB1"/>
<gene>
    <name evidence="3" type="primary">LOC115482137</name>
</gene>
<organism evidence="2 3">
    <name type="scientific">Microcaecilia unicolor</name>
    <dbReference type="NCBI Taxonomy" id="1415580"/>
    <lineage>
        <taxon>Eukaryota</taxon>
        <taxon>Metazoa</taxon>
        <taxon>Chordata</taxon>
        <taxon>Craniata</taxon>
        <taxon>Vertebrata</taxon>
        <taxon>Euteleostomi</taxon>
        <taxon>Amphibia</taxon>
        <taxon>Gymnophiona</taxon>
        <taxon>Siphonopidae</taxon>
        <taxon>Microcaecilia</taxon>
    </lineage>
</organism>
<reference evidence="3" key="1">
    <citation type="submission" date="2025-08" db="UniProtKB">
        <authorList>
            <consortium name="RefSeq"/>
        </authorList>
    </citation>
    <scope>IDENTIFICATION</scope>
</reference>
<dbReference type="PANTHER" id="PTHR47236:SF5">
    <property type="entry name" value="GENE, 32742-RELATED"/>
    <property type="match status" value="1"/>
</dbReference>
<evidence type="ECO:0000313" key="2">
    <source>
        <dbReference type="Proteomes" id="UP000515156"/>
    </source>
</evidence>
<dbReference type="RefSeq" id="XP_030077569.1">
    <property type="nucleotide sequence ID" value="XM_030221709.1"/>
</dbReference>
<keyword evidence="2" id="KW-1185">Reference proteome</keyword>
<dbReference type="GeneID" id="115482137"/>
<dbReference type="KEGG" id="muo:115482137"/>
<evidence type="ECO:0000256" key="1">
    <source>
        <dbReference type="SAM" id="Phobius"/>
    </source>
</evidence>
<dbReference type="PANTHER" id="PTHR47236">
    <property type="entry name" value="GENE, 32742-RELATED-RELATED"/>
    <property type="match status" value="1"/>
</dbReference>
<keyword evidence="1" id="KW-1133">Transmembrane helix</keyword>
<proteinExistence type="predicted"/>
<accession>A0A6P7ZVB1</accession>
<protein>
    <submittedName>
        <fullName evidence="3">Uncharacterized protein LOC115482137</fullName>
    </submittedName>
</protein>
<sequence length="573" mass="63391">MGIARIPPVLLKPDWPAIVGVIIGLMLVLVTCLLLLASFQDLGWARKAAASSPHFRRLQMKFCFDAYSSKGSTVTAIKKYHPKLLVRGQGDEKSGEVAASLLEHDEFWDYEHQVDLEFFSANTFYEILLQQSLCMTAKLSQLKDELKVFYEKLAREVSGLRELCMITFGFSQHLEPCPSEVMKSYMKAKEEVELEITRRRKLAAEYEETVRRQLYLLQHDMKCHEEQSVLFYAALRESVRLLEVLKDSVAPGECTALQPNKDHLRLMSHLEAAQDRISIATMKECHRLKAWGVLGEGTGTSLVSKDRTNLLTKQDLFAPDGSVRAVDAIFTNHTTGLLTPNPDSVMLLANNDLMPVPDDFFVHTETGKVLPVAGNVGYDPIRSQFITTVDSASHVPGELYTSVFPYIPYPICPSTGLPPKTKMPNIQLQRGFQQGNVMLDPETGLEVPVLAVSIYPQTGQRLLLGGTYISPLTGIVTPIAIGGPMIDQKSRRIVPILGVSLDANIGVVVPLGGLRDSSGSLLLLGDTFCEPLSGKVNRVQGICLQWDDKVVPHAGSHQALLEANVLMAQIREL</sequence>